<name>A0A239AF28_9PROT</name>
<dbReference type="Gene3D" id="3.40.50.410">
    <property type="entry name" value="von Willebrand factor, type A domain"/>
    <property type="match status" value="1"/>
</dbReference>
<accession>A0A239AF28</accession>
<feature type="transmembrane region" description="Helical" evidence="1">
    <location>
        <begin position="299"/>
        <end position="317"/>
    </location>
</feature>
<evidence type="ECO:0000256" key="1">
    <source>
        <dbReference type="SAM" id="Phobius"/>
    </source>
</evidence>
<keyword evidence="1" id="KW-0812">Transmembrane</keyword>
<dbReference type="Pfam" id="PF13519">
    <property type="entry name" value="VWA_2"/>
    <property type="match status" value="1"/>
</dbReference>
<keyword evidence="1" id="KW-0472">Membrane</keyword>
<dbReference type="SMART" id="SM00327">
    <property type="entry name" value="VWA"/>
    <property type="match status" value="1"/>
</dbReference>
<evidence type="ECO:0000313" key="4">
    <source>
        <dbReference type="Proteomes" id="UP000198305"/>
    </source>
</evidence>
<organism evidence="3 4">
    <name type="scientific">Methylobacillus rhizosphaerae</name>
    <dbReference type="NCBI Taxonomy" id="551994"/>
    <lineage>
        <taxon>Bacteria</taxon>
        <taxon>Pseudomonadati</taxon>
        <taxon>Pseudomonadota</taxon>
        <taxon>Betaproteobacteria</taxon>
        <taxon>Nitrosomonadales</taxon>
        <taxon>Methylophilaceae</taxon>
        <taxon>Methylobacillus</taxon>
    </lineage>
</organism>
<keyword evidence="1" id="KW-1133">Transmembrane helix</keyword>
<protein>
    <submittedName>
        <fullName evidence="3">MxaL protein</fullName>
    </submittedName>
</protein>
<dbReference type="Proteomes" id="UP000198305">
    <property type="component" value="Unassembled WGS sequence"/>
</dbReference>
<dbReference type="InterPro" id="IPR002035">
    <property type="entry name" value="VWF_A"/>
</dbReference>
<proteinExistence type="predicted"/>
<reference evidence="4" key="1">
    <citation type="submission" date="2017-06" db="EMBL/GenBank/DDBJ databases">
        <authorList>
            <person name="Varghese N."/>
            <person name="Submissions S."/>
        </authorList>
    </citation>
    <scope>NUCLEOTIDE SEQUENCE [LARGE SCALE GENOMIC DNA]</scope>
    <source>
        <strain evidence="4">Ca-68</strain>
    </source>
</reference>
<dbReference type="InterPro" id="IPR036465">
    <property type="entry name" value="vWFA_dom_sf"/>
</dbReference>
<dbReference type="CDD" id="cd00198">
    <property type="entry name" value="vWFA"/>
    <property type="match status" value="1"/>
</dbReference>
<feature type="transmembrane region" description="Helical" evidence="1">
    <location>
        <begin position="21"/>
        <end position="39"/>
    </location>
</feature>
<dbReference type="AlphaFoldDB" id="A0A239AF28"/>
<dbReference type="EMBL" id="FZOA01000007">
    <property type="protein sequence ID" value="SNR93513.1"/>
    <property type="molecule type" value="Genomic_DNA"/>
</dbReference>
<sequence>MKQVVNMRSAWRWVKDHYESGLYLLVVLLLLLAIFKPQVPLKQQVHNYLLLVDVSQSMNAEDMRLNGKQVSRMAYTRHLMRKLVENSPCGTYFSLGVFAAEDVALIFTPLETCANYDVIVDTIEHLEWRMSWRGNSRISFGVKGAAKVFDSLNAPARLLFFTDGDEAPKVNAINKLRLDDVQIGENIVFVGIGGNEDVAIPRYNSSNKWVGYWSSDAKENSAGAVGITYNDTSRDDPDPVVASADFDRYLSKLESDYLKELAEEIHGQYILGEDRPEFYSFVQKQKPVASFVTAYSLRWVYLLLALALIIASYWPYIRQWRQARRG</sequence>
<gene>
    <name evidence="3" type="ORF">SAMN05192560_1836</name>
</gene>
<evidence type="ECO:0000259" key="2">
    <source>
        <dbReference type="PROSITE" id="PS50234"/>
    </source>
</evidence>
<evidence type="ECO:0000313" key="3">
    <source>
        <dbReference type="EMBL" id="SNR93513.1"/>
    </source>
</evidence>
<dbReference type="PROSITE" id="PS50234">
    <property type="entry name" value="VWFA"/>
    <property type="match status" value="1"/>
</dbReference>
<dbReference type="SUPFAM" id="SSF53300">
    <property type="entry name" value="vWA-like"/>
    <property type="match status" value="1"/>
</dbReference>
<keyword evidence="4" id="KW-1185">Reference proteome</keyword>
<feature type="domain" description="VWFA" evidence="2">
    <location>
        <begin position="47"/>
        <end position="261"/>
    </location>
</feature>